<reference evidence="11 12" key="1">
    <citation type="journal article" date="2015" name="Genome Announc.">
        <title>Virulence Factor Genes Detected in the Complete Genome Sequence of Corynebacterium uterequi DSM 45634, Isolated from the Uterus of a Maiden Mare.</title>
        <authorList>
            <person name="Ruckert C."/>
            <person name="Kriete M."/>
            <person name="Jaenicke S."/>
            <person name="Winkler A."/>
            <person name="Tauch A."/>
        </authorList>
    </citation>
    <scope>NUCLEOTIDE SEQUENCE [LARGE SCALE GENOMIC DNA]</scope>
    <source>
        <strain evidence="11 12">DSM 45634</strain>
    </source>
</reference>
<evidence type="ECO:0000256" key="7">
    <source>
        <dbReference type="ARBA" id="ARBA00022840"/>
    </source>
</evidence>
<dbReference type="RefSeq" id="WP_047258976.1">
    <property type="nucleotide sequence ID" value="NZ_CP011546.1"/>
</dbReference>
<feature type="domain" description="Signal transduction histidine kinase subgroup 3 dimerisation and phosphoacceptor" evidence="10">
    <location>
        <begin position="44"/>
        <end position="112"/>
    </location>
</feature>
<evidence type="ECO:0000313" key="12">
    <source>
        <dbReference type="Proteomes" id="UP000035548"/>
    </source>
</evidence>
<feature type="domain" description="Histidine kinase/HSP90-like ATPase" evidence="9">
    <location>
        <begin position="156"/>
        <end position="231"/>
    </location>
</feature>
<organism evidence="11 12">
    <name type="scientific">Corynebacterium uterequi</name>
    <dbReference type="NCBI Taxonomy" id="1072256"/>
    <lineage>
        <taxon>Bacteria</taxon>
        <taxon>Bacillati</taxon>
        <taxon>Actinomycetota</taxon>
        <taxon>Actinomycetes</taxon>
        <taxon>Mycobacteriales</taxon>
        <taxon>Corynebacteriaceae</taxon>
        <taxon>Corynebacterium</taxon>
    </lineage>
</organism>
<dbReference type="Gene3D" id="3.30.565.10">
    <property type="entry name" value="Histidine kinase-like ATPase, C-terminal domain"/>
    <property type="match status" value="1"/>
</dbReference>
<keyword evidence="6 11" id="KW-0418">Kinase</keyword>
<dbReference type="InterPro" id="IPR050482">
    <property type="entry name" value="Sensor_HK_TwoCompSys"/>
</dbReference>
<evidence type="ECO:0000256" key="6">
    <source>
        <dbReference type="ARBA" id="ARBA00022777"/>
    </source>
</evidence>
<sequence length="246" mass="26288">MWFPWSRRFDGASAPARAREQAAAARIRELTASRRAVADAYEVERQRIEADLHDGAQQYFVAAAMKIGEARLDALEVTNSQLSDTLAEAHELLSEGLRVLRHTVHGIHPQVLTDRGLFAAVEDIAASYGPHVVVRCPHSLPELSPSVLASGYFFASEALTNAAKHAPGAPVSVLLTCDATLNISVVDQGPGGAYFGSGLENMRQRLAAFDGQLDLRSPAGGPTTVTARIPMLLDRGQPGISSEGSH</sequence>
<dbReference type="EC" id="2.7.13.3" evidence="2"/>
<dbReference type="OrthoDB" id="5242012at2"/>
<dbReference type="InterPro" id="IPR011712">
    <property type="entry name" value="Sig_transdc_His_kin_sub3_dim/P"/>
</dbReference>
<keyword evidence="3" id="KW-0597">Phosphoprotein</keyword>
<accession>A0A0G3HAH2</accession>
<dbReference type="GO" id="GO:0005524">
    <property type="term" value="F:ATP binding"/>
    <property type="evidence" value="ECO:0007669"/>
    <property type="project" value="UniProtKB-KW"/>
</dbReference>
<keyword evidence="12" id="KW-1185">Reference proteome</keyword>
<dbReference type="Gene3D" id="1.20.5.1930">
    <property type="match status" value="1"/>
</dbReference>
<evidence type="ECO:0000256" key="3">
    <source>
        <dbReference type="ARBA" id="ARBA00022553"/>
    </source>
</evidence>
<dbReference type="SUPFAM" id="SSF55874">
    <property type="entry name" value="ATPase domain of HSP90 chaperone/DNA topoisomerase II/histidine kinase"/>
    <property type="match status" value="1"/>
</dbReference>
<evidence type="ECO:0000259" key="9">
    <source>
        <dbReference type="Pfam" id="PF02518"/>
    </source>
</evidence>
<keyword evidence="4" id="KW-0808">Transferase</keyword>
<dbReference type="GO" id="GO:0000155">
    <property type="term" value="F:phosphorelay sensor kinase activity"/>
    <property type="evidence" value="ECO:0007669"/>
    <property type="project" value="InterPro"/>
</dbReference>
<dbReference type="PANTHER" id="PTHR24421:SF10">
    <property type="entry name" value="NITRATE_NITRITE SENSOR PROTEIN NARQ"/>
    <property type="match status" value="1"/>
</dbReference>
<dbReference type="Proteomes" id="UP000035548">
    <property type="component" value="Chromosome"/>
</dbReference>
<keyword evidence="8" id="KW-0902">Two-component regulatory system</keyword>
<evidence type="ECO:0000259" key="10">
    <source>
        <dbReference type="Pfam" id="PF07730"/>
    </source>
</evidence>
<evidence type="ECO:0000256" key="2">
    <source>
        <dbReference type="ARBA" id="ARBA00012438"/>
    </source>
</evidence>
<dbReference type="InterPro" id="IPR036890">
    <property type="entry name" value="HATPase_C_sf"/>
</dbReference>
<reference evidence="12" key="2">
    <citation type="submission" date="2015-05" db="EMBL/GenBank/DDBJ databases">
        <title>Complete genome sequence of Corynebacterium uterequi DSM 45634, isolated from the uterus of a maiden mare.</title>
        <authorList>
            <person name="Ruckert C."/>
            <person name="Albersmeier A."/>
            <person name="Winkler A."/>
            <person name="Tauch A."/>
        </authorList>
    </citation>
    <scope>NUCLEOTIDE SEQUENCE [LARGE SCALE GENOMIC DNA]</scope>
    <source>
        <strain evidence="12">DSM 45634</strain>
    </source>
</reference>
<name>A0A0G3HAH2_9CORY</name>
<gene>
    <name evidence="11" type="ORF">CUTER_01775</name>
</gene>
<proteinExistence type="predicted"/>
<dbReference type="GO" id="GO:0046983">
    <property type="term" value="F:protein dimerization activity"/>
    <property type="evidence" value="ECO:0007669"/>
    <property type="project" value="InterPro"/>
</dbReference>
<dbReference type="CDD" id="cd16917">
    <property type="entry name" value="HATPase_UhpB-NarQ-NarX-like"/>
    <property type="match status" value="1"/>
</dbReference>
<protein>
    <recommendedName>
        <fullName evidence="2">histidine kinase</fullName>
        <ecNumber evidence="2">2.7.13.3</ecNumber>
    </recommendedName>
</protein>
<evidence type="ECO:0000256" key="1">
    <source>
        <dbReference type="ARBA" id="ARBA00000085"/>
    </source>
</evidence>
<evidence type="ECO:0000256" key="8">
    <source>
        <dbReference type="ARBA" id="ARBA00023012"/>
    </source>
</evidence>
<dbReference type="EMBL" id="CP011546">
    <property type="protein sequence ID" value="AKK10371.1"/>
    <property type="molecule type" value="Genomic_DNA"/>
</dbReference>
<keyword evidence="5" id="KW-0547">Nucleotide-binding</keyword>
<dbReference type="KEGG" id="cut:CUTER_01775"/>
<dbReference type="AlphaFoldDB" id="A0A0G3HAH2"/>
<evidence type="ECO:0000256" key="5">
    <source>
        <dbReference type="ARBA" id="ARBA00022741"/>
    </source>
</evidence>
<dbReference type="PATRIC" id="fig|1072256.5.peg.344"/>
<keyword evidence="7" id="KW-0067">ATP-binding</keyword>
<comment type="catalytic activity">
    <reaction evidence="1">
        <text>ATP + protein L-histidine = ADP + protein N-phospho-L-histidine.</text>
        <dbReference type="EC" id="2.7.13.3"/>
    </reaction>
</comment>
<dbReference type="InterPro" id="IPR003594">
    <property type="entry name" value="HATPase_dom"/>
</dbReference>
<dbReference type="GO" id="GO:0016020">
    <property type="term" value="C:membrane"/>
    <property type="evidence" value="ECO:0007669"/>
    <property type="project" value="InterPro"/>
</dbReference>
<dbReference type="Pfam" id="PF07730">
    <property type="entry name" value="HisKA_3"/>
    <property type="match status" value="1"/>
</dbReference>
<dbReference type="PANTHER" id="PTHR24421">
    <property type="entry name" value="NITRATE/NITRITE SENSOR PROTEIN NARX-RELATED"/>
    <property type="match status" value="1"/>
</dbReference>
<dbReference type="STRING" id="1072256.CUTER_01775"/>
<evidence type="ECO:0000313" key="11">
    <source>
        <dbReference type="EMBL" id="AKK10371.1"/>
    </source>
</evidence>
<evidence type="ECO:0000256" key="4">
    <source>
        <dbReference type="ARBA" id="ARBA00022679"/>
    </source>
</evidence>
<dbReference type="Pfam" id="PF02518">
    <property type="entry name" value="HATPase_c"/>
    <property type="match status" value="1"/>
</dbReference>